<keyword evidence="2" id="KW-1185">Reference proteome</keyword>
<dbReference type="PRINTS" id="PR00837">
    <property type="entry name" value="V5TPXLIKE"/>
</dbReference>
<name>A0AA85J4F8_TRIRE</name>
<dbReference type="SUPFAM" id="SSF55797">
    <property type="entry name" value="PR-1-like"/>
    <property type="match status" value="1"/>
</dbReference>
<dbReference type="PANTHER" id="PTHR10334">
    <property type="entry name" value="CYSTEINE-RICH SECRETORY PROTEIN-RELATED"/>
    <property type="match status" value="1"/>
</dbReference>
<dbReference type="InterPro" id="IPR035940">
    <property type="entry name" value="CAP_sf"/>
</dbReference>
<proteinExistence type="predicted"/>
<evidence type="ECO:0000313" key="2">
    <source>
        <dbReference type="Proteomes" id="UP000050795"/>
    </source>
</evidence>
<dbReference type="InterPro" id="IPR001283">
    <property type="entry name" value="CRISP-related"/>
</dbReference>
<dbReference type="Proteomes" id="UP000050795">
    <property type="component" value="Unassembled WGS sequence"/>
</dbReference>
<dbReference type="Pfam" id="PF00188">
    <property type="entry name" value="CAP"/>
    <property type="match status" value="1"/>
</dbReference>
<dbReference type="AlphaFoldDB" id="A0AA85J4F8"/>
<dbReference type="WBParaSite" id="TREG1_129770.1">
    <property type="protein sequence ID" value="TREG1_129770.1"/>
    <property type="gene ID" value="TREG1_129770"/>
</dbReference>
<dbReference type="CDD" id="cd05380">
    <property type="entry name" value="CAP_euk"/>
    <property type="match status" value="1"/>
</dbReference>
<evidence type="ECO:0000259" key="1">
    <source>
        <dbReference type="SMART" id="SM00198"/>
    </source>
</evidence>
<dbReference type="SMART" id="SM00198">
    <property type="entry name" value="SCP"/>
    <property type="match status" value="1"/>
</dbReference>
<feature type="domain" description="SCP" evidence="1">
    <location>
        <begin position="1"/>
        <end position="135"/>
    </location>
</feature>
<organism evidence="2 3">
    <name type="scientific">Trichobilharzia regenti</name>
    <name type="common">Nasal bird schistosome</name>
    <dbReference type="NCBI Taxonomy" id="157069"/>
    <lineage>
        <taxon>Eukaryota</taxon>
        <taxon>Metazoa</taxon>
        <taxon>Spiralia</taxon>
        <taxon>Lophotrochozoa</taxon>
        <taxon>Platyhelminthes</taxon>
        <taxon>Trematoda</taxon>
        <taxon>Digenea</taxon>
        <taxon>Strigeidida</taxon>
        <taxon>Schistosomatoidea</taxon>
        <taxon>Schistosomatidae</taxon>
        <taxon>Trichobilharzia</taxon>
    </lineage>
</organism>
<reference evidence="2" key="1">
    <citation type="submission" date="2022-06" db="EMBL/GenBank/DDBJ databases">
        <authorList>
            <person name="Berger JAMES D."/>
            <person name="Berger JAMES D."/>
        </authorList>
    </citation>
    <scope>NUCLEOTIDE SEQUENCE [LARGE SCALE GENOMIC DNA]</scope>
</reference>
<sequence length="151" mass="17371">MHNEYRQQLLECKVDGQPAPKRMPQLIWDEELASQAEAQAKSCTFYGNYPKSRRFKSVEQNIASCGSVEDVMKRWFSQHISYNFKENKCLLRCDQYLKMVSANTTHIGCAAYKCPSGEHYYILAIVCNYGPGLRGIVRPYEAKNIDEVCPM</sequence>
<evidence type="ECO:0000313" key="3">
    <source>
        <dbReference type="WBParaSite" id="TREG1_129770.1"/>
    </source>
</evidence>
<reference evidence="3" key="2">
    <citation type="submission" date="2023-11" db="UniProtKB">
        <authorList>
            <consortium name="WormBaseParasite"/>
        </authorList>
    </citation>
    <scope>IDENTIFICATION</scope>
</reference>
<accession>A0AA85J4F8</accession>
<dbReference type="Gene3D" id="3.40.33.10">
    <property type="entry name" value="CAP"/>
    <property type="match status" value="1"/>
</dbReference>
<protein>
    <recommendedName>
        <fullName evidence="1">SCP domain-containing protein</fullName>
    </recommendedName>
</protein>
<dbReference type="InterPro" id="IPR014044">
    <property type="entry name" value="CAP_dom"/>
</dbReference>